<dbReference type="EMBL" id="LTEB01000022">
    <property type="protein sequence ID" value="KXU18594.1"/>
    <property type="molecule type" value="Genomic_DNA"/>
</dbReference>
<reference evidence="1 2" key="1">
    <citation type="journal article" date="2016" name="Int. J. Syst. Evol. Microbiol.">
        <title>Resolving the Complexity of Human Skin Metagenomes Using Single-Molecule Sequencing.</title>
        <authorList>
            <consortium name="NISC Comparative Sequencing Program"/>
            <person name="Tsai Y.C."/>
            <person name="Conlan S."/>
            <person name="Deming C."/>
            <person name="Segre J.A."/>
            <person name="Kong H.H."/>
            <person name="Korlach J."/>
            <person name="Oh J."/>
        </authorList>
    </citation>
    <scope>NUCLEOTIDE SEQUENCE [LARGE SCALE GENOMIC DNA]</scope>
    <source>
        <strain evidence="1 2">1B08</strain>
    </source>
</reference>
<evidence type="ECO:0008006" key="3">
    <source>
        <dbReference type="Google" id="ProtNLM"/>
    </source>
</evidence>
<sequence length="281" mass="30988">MTQEIATQNQQQSGEIDYAAQRREEAKSADVMQFLDNYVTSWAKAANIAEQMAHTDYAGAFKGKPADLAAAILEAATLGIAPQQVGKSIYVVHGTPSLYGETALSLALDAGYTHEKVEYTPEVVQLIFTSPKGQQYPVRYTFERAEREGLVAQNKAQYTKRPEKMLFWKCVGEAADQFFPNVTKGMKIKEDIEQSGGEFNKRPTIKAAATRQERGADAVRAALAAKQEPPRDWLADIAAATEVSELDVIAHEAQSQLSDVEYEPVKAAGEAKWAELNREEQ</sequence>
<gene>
    <name evidence="1" type="ORF">WM41_0864</name>
</gene>
<dbReference type="RefSeq" id="WP_061921480.1">
    <property type="nucleotide sequence ID" value="NZ_LTEB01000022.1"/>
</dbReference>
<evidence type="ECO:0000313" key="1">
    <source>
        <dbReference type="EMBL" id="KXU18594.1"/>
    </source>
</evidence>
<dbReference type="Proteomes" id="UP000070339">
    <property type="component" value="Unassembled WGS sequence"/>
</dbReference>
<proteinExistence type="predicted"/>
<keyword evidence="2" id="KW-1185">Reference proteome</keyword>
<name>A0ABR5VAF3_9CORY</name>
<organism evidence="1 2">
    <name type="scientific">Corynebacterium simulans</name>
    <dbReference type="NCBI Taxonomy" id="146827"/>
    <lineage>
        <taxon>Bacteria</taxon>
        <taxon>Bacillati</taxon>
        <taxon>Actinomycetota</taxon>
        <taxon>Actinomycetes</taxon>
        <taxon>Mycobacteriales</taxon>
        <taxon>Corynebacteriaceae</taxon>
        <taxon>Corynebacterium</taxon>
    </lineage>
</organism>
<comment type="caution">
    <text evidence="1">The sequence shown here is derived from an EMBL/GenBank/DDBJ whole genome shotgun (WGS) entry which is preliminary data.</text>
</comment>
<accession>A0ABR5VAF3</accession>
<evidence type="ECO:0000313" key="2">
    <source>
        <dbReference type="Proteomes" id="UP000070339"/>
    </source>
</evidence>
<protein>
    <recommendedName>
        <fullName evidence="3">RecT family protein</fullName>
    </recommendedName>
</protein>